<dbReference type="STRING" id="7398.A0A1A9ZBK6"/>
<keyword evidence="5 7" id="KW-0472">Membrane</keyword>
<dbReference type="GO" id="GO:0005739">
    <property type="term" value="C:mitochondrion"/>
    <property type="evidence" value="ECO:0007669"/>
    <property type="project" value="TreeGrafter"/>
</dbReference>
<keyword evidence="4 7" id="KW-1133">Transmembrane helix</keyword>
<dbReference type="GO" id="GO:0015267">
    <property type="term" value="F:channel activity"/>
    <property type="evidence" value="ECO:0007669"/>
    <property type="project" value="TreeGrafter"/>
</dbReference>
<comment type="similarity">
    <text evidence="2 7">Belongs to the peroxisomal membrane protein PXMP2/4 family.</text>
</comment>
<name>A0A1A9ZBK6_GLOPL</name>
<reference evidence="8" key="2">
    <citation type="submission" date="2020-05" db="UniProtKB">
        <authorList>
            <consortium name="EnsemblMetazoa"/>
        </authorList>
    </citation>
    <scope>IDENTIFICATION</scope>
    <source>
        <strain evidence="8">IAEA</strain>
    </source>
</reference>
<feature type="transmembrane region" description="Helical" evidence="7">
    <location>
        <begin position="157"/>
        <end position="175"/>
    </location>
</feature>
<dbReference type="VEuPathDB" id="VectorBase:GPAI009682"/>
<dbReference type="Proteomes" id="UP000092445">
    <property type="component" value="Unassembled WGS sequence"/>
</dbReference>
<dbReference type="GO" id="GO:1901858">
    <property type="term" value="P:regulation of mitochondrial DNA metabolic process"/>
    <property type="evidence" value="ECO:0007669"/>
    <property type="project" value="TreeGrafter"/>
</dbReference>
<comment type="subcellular location">
    <subcellularLocation>
        <location evidence="1">Membrane</location>
        <topology evidence="1">Multi-pass membrane protein</topology>
    </subcellularLocation>
</comment>
<dbReference type="InterPro" id="IPR007248">
    <property type="entry name" value="Mpv17_PMP22"/>
</dbReference>
<keyword evidence="9" id="KW-1185">Reference proteome</keyword>
<evidence type="ECO:0000256" key="5">
    <source>
        <dbReference type="ARBA" id="ARBA00023136"/>
    </source>
</evidence>
<keyword evidence="3 7" id="KW-0812">Transmembrane</keyword>
<evidence type="ECO:0000256" key="7">
    <source>
        <dbReference type="RuleBase" id="RU363053"/>
    </source>
</evidence>
<organism evidence="8 9">
    <name type="scientific">Glossina pallidipes</name>
    <name type="common">Tsetse fly</name>
    <dbReference type="NCBI Taxonomy" id="7398"/>
    <lineage>
        <taxon>Eukaryota</taxon>
        <taxon>Metazoa</taxon>
        <taxon>Ecdysozoa</taxon>
        <taxon>Arthropoda</taxon>
        <taxon>Hexapoda</taxon>
        <taxon>Insecta</taxon>
        <taxon>Pterygota</taxon>
        <taxon>Neoptera</taxon>
        <taxon>Endopterygota</taxon>
        <taxon>Diptera</taxon>
        <taxon>Brachycera</taxon>
        <taxon>Muscomorpha</taxon>
        <taxon>Hippoboscoidea</taxon>
        <taxon>Glossinidae</taxon>
        <taxon>Glossina</taxon>
    </lineage>
</organism>
<feature type="transmembrane region" description="Helical" evidence="7">
    <location>
        <begin position="246"/>
        <end position="266"/>
    </location>
</feature>
<evidence type="ECO:0000313" key="9">
    <source>
        <dbReference type="Proteomes" id="UP000092445"/>
    </source>
</evidence>
<dbReference type="PANTHER" id="PTHR11266">
    <property type="entry name" value="PEROXISOMAL MEMBRANE PROTEIN 2, PXMP2 MPV17"/>
    <property type="match status" value="1"/>
</dbReference>
<reference evidence="9" key="1">
    <citation type="submission" date="2014-03" db="EMBL/GenBank/DDBJ databases">
        <authorList>
            <person name="Aksoy S."/>
            <person name="Warren W."/>
            <person name="Wilson R.K."/>
        </authorList>
    </citation>
    <scope>NUCLEOTIDE SEQUENCE [LARGE SCALE GENOMIC DNA]</scope>
    <source>
        <strain evidence="9">IAEA</strain>
    </source>
</reference>
<accession>A0A1A9ZBK6</accession>
<evidence type="ECO:0000256" key="1">
    <source>
        <dbReference type="ARBA" id="ARBA00004141"/>
    </source>
</evidence>
<dbReference type="AlphaFoldDB" id="A0A1A9ZBK6"/>
<evidence type="ECO:0000256" key="4">
    <source>
        <dbReference type="ARBA" id="ARBA00022989"/>
    </source>
</evidence>
<dbReference type="PANTHER" id="PTHR11266:SF17">
    <property type="entry name" value="PROTEIN MPV17"/>
    <property type="match status" value="1"/>
</dbReference>
<sequence length="270" mass="31029">MHYSEYQKNGHFVAYPFLAKAINKNEDTLRRNTESARTKAFTSAAIHASKQCVCTMGTSQTIKKLNKPSKKIRLQRRHLKSVDRSQQRSVCFIKSPVNQCLIIFAYYTAAAQGPSMWACLWESCCIALVMSIGDLLAQRHSGVKDLKSIKWMRTFKYASIGLCFIGPVMKCWFNIMHPGFQNQQNCRFADFKQVVNDQLYLPPMLNLGLVFLTNFSKSNSPEEMEKGIRDKYISIMKSHYTFWPGVQILGAFVSVLYTQADFVFFLQQKH</sequence>
<evidence type="ECO:0000256" key="2">
    <source>
        <dbReference type="ARBA" id="ARBA00006824"/>
    </source>
</evidence>
<dbReference type="GO" id="GO:0016020">
    <property type="term" value="C:membrane"/>
    <property type="evidence" value="ECO:0007669"/>
    <property type="project" value="UniProtKB-SubCell"/>
</dbReference>
<evidence type="ECO:0000256" key="6">
    <source>
        <dbReference type="ARBA" id="ARBA00049743"/>
    </source>
</evidence>
<protein>
    <recommendedName>
        <fullName evidence="6">Mitochondrial inner membrane protein Mpv17</fullName>
    </recommendedName>
</protein>
<dbReference type="EnsemblMetazoa" id="GPAI009682-RA">
    <property type="protein sequence ID" value="GPAI009682-PA"/>
    <property type="gene ID" value="GPAI009682"/>
</dbReference>
<evidence type="ECO:0000313" key="8">
    <source>
        <dbReference type="EnsemblMetazoa" id="GPAI009682-PA"/>
    </source>
</evidence>
<proteinExistence type="inferred from homology"/>
<evidence type="ECO:0000256" key="3">
    <source>
        <dbReference type="ARBA" id="ARBA00022692"/>
    </source>
</evidence>